<evidence type="ECO:0000256" key="1">
    <source>
        <dbReference type="SAM" id="Phobius"/>
    </source>
</evidence>
<comment type="caution">
    <text evidence="2">The sequence shown here is derived from an EMBL/GenBank/DDBJ whole genome shotgun (WGS) entry which is preliminary data.</text>
</comment>
<keyword evidence="3" id="KW-1185">Reference proteome</keyword>
<keyword evidence="1" id="KW-1133">Transmembrane helix</keyword>
<feature type="transmembrane region" description="Helical" evidence="1">
    <location>
        <begin position="113"/>
        <end position="137"/>
    </location>
</feature>
<dbReference type="RefSeq" id="WP_141918820.1">
    <property type="nucleotide sequence ID" value="NZ_BAAAYS010000015.1"/>
</dbReference>
<feature type="transmembrane region" description="Helical" evidence="1">
    <location>
        <begin position="216"/>
        <end position="232"/>
    </location>
</feature>
<feature type="transmembrane region" description="Helical" evidence="1">
    <location>
        <begin position="328"/>
        <end position="346"/>
    </location>
</feature>
<feature type="transmembrane region" description="Helical" evidence="1">
    <location>
        <begin position="696"/>
        <end position="718"/>
    </location>
</feature>
<feature type="transmembrane region" description="Helical" evidence="1">
    <location>
        <begin position="461"/>
        <end position="484"/>
    </location>
</feature>
<sequence length="727" mass="79197">MSSPSDSRPSSAWLLTVERVLSSTALRRGITLTACIVLLQLAVFLTFYTGQSIPPYDFLGAYAGDAFVWWTDGGFFNRTEWVPYVWAGYPSASGLQNSGWYLPTGIITLFGPYSLHLAAILAAMHVAFGAYGMYFLLRVLRAPFFVALFASVAMFFGVGFFSNASHIDIARAYAWMPWVLLVLTPLWKWNRWWSIPVATLIVWQALTGIYPGTTVAAVYVLVPWVVVVCLVYRPRVTAFLLPLAVSGVVALLLSMPRLLPYFLLNGGGDVSRDADSSRFTPSVLGTVLFSYDYKYDIPNDVTMRSFFIPVAVLVLALFARWSDPLCKLACALGVPALLLGMPFLPWYNAVQSLPGLGLSRFTMSDFKLFLVLAAILLACSGLRRLTSTLTQPRVTRGMAVSLTLASLLVIGFSVLAVSGRQTKSEVVYPLLLLGFVVALVTVFVVYNNARDSKWFASSARGGLATLFSIVIILATAGSGLLWAYTTPGPWNVNREAIELKAYGATIDSLISQRADNTGELTQRPARAPLPEDLTRKLLYNRQGNAAFFSGEYSVAGYINLRGSESLDTLEQTLLTSDIRHEFAAFLALPGTILAVSEEGRTTKTALSDCVQNEDCGVDATPVSYSPGEYVYQVSLTNPTVTNLNEAYFPGWSAEACFADGDCVPLTPELSPYGTIQLALPSGDFELSLSYSPPGRGAGWVLFGSGLMILLVTIATTVVTTRRREVTE</sequence>
<evidence type="ECO:0008006" key="4">
    <source>
        <dbReference type="Google" id="ProtNLM"/>
    </source>
</evidence>
<reference evidence="2 3" key="1">
    <citation type="submission" date="2019-06" db="EMBL/GenBank/DDBJ databases">
        <title>Sequencing the genomes of 1000 actinobacteria strains.</title>
        <authorList>
            <person name="Klenk H.-P."/>
        </authorList>
    </citation>
    <scope>NUCLEOTIDE SEQUENCE [LARGE SCALE GENOMIC DNA]</scope>
    <source>
        <strain evidence="2 3">DSM 18031</strain>
    </source>
</reference>
<dbReference type="Proteomes" id="UP000318331">
    <property type="component" value="Unassembled WGS sequence"/>
</dbReference>
<name>A0A543HH20_9MICO</name>
<feature type="transmembrane region" description="Helical" evidence="1">
    <location>
        <begin position="144"/>
        <end position="164"/>
    </location>
</feature>
<keyword evidence="1" id="KW-0472">Membrane</keyword>
<feature type="transmembrane region" description="Helical" evidence="1">
    <location>
        <begin position="29"/>
        <end position="48"/>
    </location>
</feature>
<keyword evidence="1" id="KW-0812">Transmembrane</keyword>
<feature type="transmembrane region" description="Helical" evidence="1">
    <location>
        <begin position="397"/>
        <end position="418"/>
    </location>
</feature>
<organism evidence="2 3">
    <name type="scientific">Klugiella xanthotipulae</name>
    <dbReference type="NCBI Taxonomy" id="244735"/>
    <lineage>
        <taxon>Bacteria</taxon>
        <taxon>Bacillati</taxon>
        <taxon>Actinomycetota</taxon>
        <taxon>Actinomycetes</taxon>
        <taxon>Micrococcales</taxon>
        <taxon>Microbacteriaceae</taxon>
        <taxon>Klugiella</taxon>
    </lineage>
</organism>
<proteinExistence type="predicted"/>
<dbReference type="AlphaFoldDB" id="A0A543HH20"/>
<feature type="transmembrane region" description="Helical" evidence="1">
    <location>
        <begin position="366"/>
        <end position="385"/>
    </location>
</feature>
<feature type="transmembrane region" description="Helical" evidence="1">
    <location>
        <begin position="239"/>
        <end position="259"/>
    </location>
</feature>
<dbReference type="EMBL" id="VFPN01000004">
    <property type="protein sequence ID" value="TQM57587.1"/>
    <property type="molecule type" value="Genomic_DNA"/>
</dbReference>
<evidence type="ECO:0000313" key="2">
    <source>
        <dbReference type="EMBL" id="TQM57587.1"/>
    </source>
</evidence>
<protein>
    <recommendedName>
        <fullName evidence="4">Membrane protein YfhO</fullName>
    </recommendedName>
</protein>
<feature type="transmembrane region" description="Helical" evidence="1">
    <location>
        <begin position="301"/>
        <end position="321"/>
    </location>
</feature>
<dbReference type="OrthoDB" id="6065072at2"/>
<gene>
    <name evidence="2" type="ORF">FB466_2582</name>
</gene>
<feature type="transmembrane region" description="Helical" evidence="1">
    <location>
        <begin position="430"/>
        <end position="449"/>
    </location>
</feature>
<evidence type="ECO:0000313" key="3">
    <source>
        <dbReference type="Proteomes" id="UP000318331"/>
    </source>
</evidence>
<accession>A0A543HH20</accession>